<dbReference type="InterPro" id="IPR020456">
    <property type="entry name" value="Acylphosphatase"/>
</dbReference>
<dbReference type="SUPFAM" id="SSF54975">
    <property type="entry name" value="Acylphosphatase/BLUF domain-like"/>
    <property type="match status" value="1"/>
</dbReference>
<organism evidence="10 11">
    <name type="scientific">Hondaea fermentalgiana</name>
    <dbReference type="NCBI Taxonomy" id="2315210"/>
    <lineage>
        <taxon>Eukaryota</taxon>
        <taxon>Sar</taxon>
        <taxon>Stramenopiles</taxon>
        <taxon>Bigyra</taxon>
        <taxon>Labyrinthulomycetes</taxon>
        <taxon>Thraustochytrida</taxon>
        <taxon>Thraustochytriidae</taxon>
        <taxon>Hondaea</taxon>
    </lineage>
</organism>
<reference evidence="10 11" key="1">
    <citation type="submission" date="2017-12" db="EMBL/GenBank/DDBJ databases">
        <title>Sequencing, de novo assembly and annotation of complete genome of a new Thraustochytrid species, strain FCC1311.</title>
        <authorList>
            <person name="Sedici K."/>
            <person name="Godart F."/>
            <person name="Aiese Cigliano R."/>
            <person name="Sanseverino W."/>
            <person name="Barakat M."/>
            <person name="Ortet P."/>
            <person name="Marechal E."/>
            <person name="Cagnac O."/>
            <person name="Amato A."/>
        </authorList>
    </citation>
    <scope>NUCLEOTIDE SEQUENCE [LARGE SCALE GENOMIC DNA]</scope>
</reference>
<evidence type="ECO:0000256" key="7">
    <source>
        <dbReference type="SAM" id="MobiDB-lite"/>
    </source>
</evidence>
<dbReference type="PANTHER" id="PTHR10029:SF3">
    <property type="entry name" value="ACYLPHOSPHATASE-RELATED"/>
    <property type="match status" value="1"/>
</dbReference>
<evidence type="ECO:0000256" key="5">
    <source>
        <dbReference type="PROSITE-ProRule" id="PRU00520"/>
    </source>
</evidence>
<protein>
    <recommendedName>
        <fullName evidence="2 5">acylphosphatase</fullName>
        <ecNumber evidence="2 5">3.6.1.7</ecNumber>
    </recommendedName>
</protein>
<proteinExistence type="inferred from homology"/>
<evidence type="ECO:0000256" key="4">
    <source>
        <dbReference type="ARBA" id="ARBA00047645"/>
    </source>
</evidence>
<dbReference type="PANTHER" id="PTHR10029">
    <property type="entry name" value="ACYLPHOSPHATASE"/>
    <property type="match status" value="1"/>
</dbReference>
<feature type="region of interest" description="Disordered" evidence="7">
    <location>
        <begin position="1"/>
        <end position="36"/>
    </location>
</feature>
<evidence type="ECO:0000313" key="11">
    <source>
        <dbReference type="Proteomes" id="UP000241890"/>
    </source>
</evidence>
<evidence type="ECO:0000259" key="9">
    <source>
        <dbReference type="PROSITE" id="PS51160"/>
    </source>
</evidence>
<name>A0A2R5GKH1_9STRA</name>
<dbReference type="InParanoid" id="A0A2R5GKH1"/>
<evidence type="ECO:0000256" key="6">
    <source>
        <dbReference type="RuleBase" id="RU004168"/>
    </source>
</evidence>
<dbReference type="Proteomes" id="UP000241890">
    <property type="component" value="Unassembled WGS sequence"/>
</dbReference>
<dbReference type="PROSITE" id="PS51160">
    <property type="entry name" value="ACYLPHOSPHATASE_3"/>
    <property type="match status" value="1"/>
</dbReference>
<dbReference type="InterPro" id="IPR036046">
    <property type="entry name" value="Acylphosphatase-like_dom_sf"/>
</dbReference>
<dbReference type="InterPro" id="IPR001792">
    <property type="entry name" value="Acylphosphatase-like_dom"/>
</dbReference>
<evidence type="ECO:0000256" key="1">
    <source>
        <dbReference type="ARBA" id="ARBA00005614"/>
    </source>
</evidence>
<comment type="similarity">
    <text evidence="1 6">Belongs to the acylphosphatase family.</text>
</comment>
<dbReference type="EMBL" id="BEYU01000049">
    <property type="protein sequence ID" value="GBG28781.1"/>
    <property type="molecule type" value="Genomic_DNA"/>
</dbReference>
<feature type="domain" description="Acylphosphatase-like" evidence="9">
    <location>
        <begin position="117"/>
        <end position="207"/>
    </location>
</feature>
<keyword evidence="11" id="KW-1185">Reference proteome</keyword>
<keyword evidence="8" id="KW-0472">Membrane</keyword>
<feature type="compositionally biased region" description="Low complexity" evidence="7">
    <location>
        <begin position="9"/>
        <end position="19"/>
    </location>
</feature>
<comment type="caution">
    <text evidence="10">The sequence shown here is derived from an EMBL/GenBank/DDBJ whole genome shotgun (WGS) entry which is preliminary data.</text>
</comment>
<dbReference type="EC" id="3.6.1.7" evidence="2 5"/>
<comment type="catalytic activity">
    <reaction evidence="4 5">
        <text>an acyl phosphate + H2O = a carboxylate + phosphate + H(+)</text>
        <dbReference type="Rhea" id="RHEA:14965"/>
        <dbReference type="ChEBI" id="CHEBI:15377"/>
        <dbReference type="ChEBI" id="CHEBI:15378"/>
        <dbReference type="ChEBI" id="CHEBI:29067"/>
        <dbReference type="ChEBI" id="CHEBI:43474"/>
        <dbReference type="ChEBI" id="CHEBI:59918"/>
        <dbReference type="EC" id="3.6.1.7"/>
    </reaction>
</comment>
<evidence type="ECO:0000256" key="3">
    <source>
        <dbReference type="ARBA" id="ARBA00022801"/>
    </source>
</evidence>
<keyword evidence="8" id="KW-1133">Transmembrane helix</keyword>
<evidence type="ECO:0000256" key="2">
    <source>
        <dbReference type="ARBA" id="ARBA00012150"/>
    </source>
</evidence>
<gene>
    <name evidence="10" type="ORF">FCC1311_050022</name>
</gene>
<feature type="compositionally biased region" description="Basic residues" evidence="7">
    <location>
        <begin position="26"/>
        <end position="36"/>
    </location>
</feature>
<sequence>MFEVRRLGTSRTAATAAVSSEEDKQKKKRKRKLSKRERRARLALTYGRGAGKLVPRTFLAALVVFFLYVLVLGVMERDPAAALRGAGGTAGGPALAEDVEGDDQGLDAMKSVERMIEVDFEVFGTVQKVSMRKYTQRRAKELGVGGSIENSEASTVRGTLRGKESKVRAMQEWLRTTGSPKARIERAAFSTDRDLGDGEVGSFSIKKIILANGKQWA</sequence>
<dbReference type="OrthoDB" id="7961613at2759"/>
<feature type="transmembrane region" description="Helical" evidence="8">
    <location>
        <begin position="57"/>
        <end position="75"/>
    </location>
</feature>
<accession>A0A2R5GKH1</accession>
<dbReference type="Gene3D" id="3.30.70.100">
    <property type="match status" value="1"/>
</dbReference>
<keyword evidence="3 5" id="KW-0378">Hydrolase</keyword>
<dbReference type="AlphaFoldDB" id="A0A2R5GKH1"/>
<evidence type="ECO:0000256" key="8">
    <source>
        <dbReference type="SAM" id="Phobius"/>
    </source>
</evidence>
<evidence type="ECO:0000313" key="10">
    <source>
        <dbReference type="EMBL" id="GBG28781.1"/>
    </source>
</evidence>
<dbReference type="Pfam" id="PF00708">
    <property type="entry name" value="Acylphosphatase"/>
    <property type="match status" value="1"/>
</dbReference>
<dbReference type="PRINTS" id="PR00112">
    <property type="entry name" value="ACYLPHPHTASE"/>
</dbReference>
<keyword evidence="8" id="KW-0812">Transmembrane</keyword>
<feature type="active site" evidence="5">
    <location>
        <position position="150"/>
    </location>
</feature>
<dbReference type="GO" id="GO:0003998">
    <property type="term" value="F:acylphosphatase activity"/>
    <property type="evidence" value="ECO:0007669"/>
    <property type="project" value="UniProtKB-EC"/>
</dbReference>
<feature type="active site" evidence="5">
    <location>
        <position position="132"/>
    </location>
</feature>